<reference evidence="3 4" key="1">
    <citation type="submission" date="2020-11" db="EMBL/GenBank/DDBJ databases">
        <title>Actinomyces sp. ZJ750.</title>
        <authorList>
            <person name="Zhou J."/>
        </authorList>
    </citation>
    <scope>NUCLEOTIDE SEQUENCE [LARGE SCALE GENOMIC DNA]</scope>
    <source>
        <strain evidence="3 4">ZJ750</strain>
    </source>
</reference>
<dbReference type="EMBL" id="CP063989">
    <property type="protein sequence ID" value="QPL06626.1"/>
    <property type="molecule type" value="Genomic_DNA"/>
</dbReference>
<gene>
    <name evidence="3" type="ORF">ID810_07570</name>
</gene>
<keyword evidence="2" id="KW-1133">Transmembrane helix</keyword>
<organism evidence="3 4">
    <name type="scientific">Actinomyces respiraculi</name>
    <dbReference type="NCBI Taxonomy" id="2744574"/>
    <lineage>
        <taxon>Bacteria</taxon>
        <taxon>Bacillati</taxon>
        <taxon>Actinomycetota</taxon>
        <taxon>Actinomycetes</taxon>
        <taxon>Actinomycetales</taxon>
        <taxon>Actinomycetaceae</taxon>
        <taxon>Actinomyces</taxon>
    </lineage>
</organism>
<evidence type="ECO:0000313" key="4">
    <source>
        <dbReference type="Proteomes" id="UP000594637"/>
    </source>
</evidence>
<evidence type="ECO:0000256" key="2">
    <source>
        <dbReference type="SAM" id="Phobius"/>
    </source>
</evidence>
<protein>
    <submittedName>
        <fullName evidence="3">Serine/threonine protein phosphatase</fullName>
    </submittedName>
</protein>
<sequence>MTARPGSALARWWDARTVTFRRVTRTLVLLLLTAAASLGLGVVTATASSPVGPHEAHWSTTLDSRVTLDLGVLGMVSMDSPAGVLGVAVVLGEIPSDGAVSDGGEDIVGALLSTDGAAYLSLITHPEITIEAGLRALAADALRRAGLVASLLLCLVAAGRLATGGRLREAVRARLSHGLPSALLATTVTVMVLAFIVPTLRSGTHAGSRLEVLADTPLAEARLSGRVADVVAAYGGRITDLVDANTAFYDEANANLEAAWQASQMVGGAVDVTASGAAVDVEDMRARAAAATARQTGGALVSPPPVAEGEGPVPEENTTPPGTPTSAEPAPTPSATSAARTGVFAVAERGRLTAVLSTDLHCNLDMIALTGRLDALSGARLHMDDGDLTMTGSAPEQFCVNALSDAVPDGVARVFTVGNHDSAQTAEQMRARGWTVTDGSVQEVAGLRVIGDVDALRTPAGGTFQRGDETSEQIGARLAAATCAEGADVDVVLIHQPYTFGPLISSGCAPLLLAGHVHQEKGMGVTQGEHATVAHLTSGAALGGTSIGPVTEDAYLHVLSFDDEGSLVAWRAVVVHPDASVTVGAWRSVPPVGTVLDGASQSVLDAAAASGG</sequence>
<dbReference type="SUPFAM" id="SSF56300">
    <property type="entry name" value="Metallo-dependent phosphatases"/>
    <property type="match status" value="1"/>
</dbReference>
<dbReference type="Proteomes" id="UP000594637">
    <property type="component" value="Chromosome"/>
</dbReference>
<keyword evidence="4" id="KW-1185">Reference proteome</keyword>
<evidence type="ECO:0000313" key="3">
    <source>
        <dbReference type="EMBL" id="QPL06626.1"/>
    </source>
</evidence>
<feature type="transmembrane region" description="Helical" evidence="2">
    <location>
        <begin position="145"/>
        <end position="162"/>
    </location>
</feature>
<feature type="compositionally biased region" description="Low complexity" evidence="1">
    <location>
        <begin position="307"/>
        <end position="339"/>
    </location>
</feature>
<keyword evidence="2" id="KW-0472">Membrane</keyword>
<dbReference type="KEGG" id="arep:ID810_07570"/>
<name>A0A7T0LNA5_9ACTO</name>
<evidence type="ECO:0000256" key="1">
    <source>
        <dbReference type="SAM" id="MobiDB-lite"/>
    </source>
</evidence>
<dbReference type="InterPro" id="IPR029052">
    <property type="entry name" value="Metallo-depent_PP-like"/>
</dbReference>
<keyword evidence="2" id="KW-0812">Transmembrane</keyword>
<feature type="region of interest" description="Disordered" evidence="1">
    <location>
        <begin position="293"/>
        <end position="339"/>
    </location>
</feature>
<accession>A0A7T0LNA5</accession>
<proteinExistence type="predicted"/>
<feature type="transmembrane region" description="Helical" evidence="2">
    <location>
        <begin position="182"/>
        <end position="200"/>
    </location>
</feature>
<dbReference type="AlphaFoldDB" id="A0A7T0LNA5"/>